<sequence length="127" mass="14286">MHEKSISKDKNSNQQQKVSRYSQPSKSSHSERHKSGNDKNKHGNPAAPAHKGQGKWCSHHQTSSHNTSDCFVLKNQQQAEHKQAETKKSSKSTTYPKVYKADSEPTDEGEEFKFIGLPSSIVEHRSV</sequence>
<feature type="region of interest" description="Disordered" evidence="1">
    <location>
        <begin position="1"/>
        <end position="108"/>
    </location>
</feature>
<organism evidence="2 3">
    <name type="scientific">Phytophthora infestans</name>
    <name type="common">Potato late blight agent</name>
    <name type="synonym">Botrytis infestans</name>
    <dbReference type="NCBI Taxonomy" id="4787"/>
    <lineage>
        <taxon>Eukaryota</taxon>
        <taxon>Sar</taxon>
        <taxon>Stramenopiles</taxon>
        <taxon>Oomycota</taxon>
        <taxon>Peronosporomycetes</taxon>
        <taxon>Peronosporales</taxon>
        <taxon>Peronosporaceae</taxon>
        <taxon>Phytophthora</taxon>
    </lineage>
</organism>
<feature type="compositionally biased region" description="Basic and acidic residues" evidence="1">
    <location>
        <begin position="1"/>
        <end position="11"/>
    </location>
</feature>
<evidence type="ECO:0000313" key="2">
    <source>
        <dbReference type="EMBL" id="KAF4137188.1"/>
    </source>
</evidence>
<name>A0A8S9UFP1_PHYIN</name>
<evidence type="ECO:0000256" key="1">
    <source>
        <dbReference type="SAM" id="MobiDB-lite"/>
    </source>
</evidence>
<proteinExistence type="predicted"/>
<gene>
    <name evidence="2" type="ORF">GN958_ATG13656</name>
</gene>
<dbReference type="Proteomes" id="UP000704712">
    <property type="component" value="Unassembled WGS sequence"/>
</dbReference>
<feature type="compositionally biased region" description="Basic and acidic residues" evidence="1">
    <location>
        <begin position="28"/>
        <end position="41"/>
    </location>
</feature>
<dbReference type="EMBL" id="JAACNO010001856">
    <property type="protein sequence ID" value="KAF4137188.1"/>
    <property type="molecule type" value="Genomic_DNA"/>
</dbReference>
<accession>A0A8S9UFP1</accession>
<feature type="compositionally biased region" description="Polar residues" evidence="1">
    <location>
        <begin position="59"/>
        <end position="78"/>
    </location>
</feature>
<feature type="compositionally biased region" description="Basic and acidic residues" evidence="1">
    <location>
        <begin position="79"/>
        <end position="88"/>
    </location>
</feature>
<protein>
    <submittedName>
        <fullName evidence="2">Uncharacterized protein</fullName>
    </submittedName>
</protein>
<reference evidence="2" key="1">
    <citation type="submission" date="2020-03" db="EMBL/GenBank/DDBJ databases">
        <title>Hybrid Assembly of Korean Phytophthora infestans isolates.</title>
        <authorList>
            <person name="Prokchorchik M."/>
            <person name="Lee Y."/>
            <person name="Seo J."/>
            <person name="Cho J.-H."/>
            <person name="Park Y.-E."/>
            <person name="Jang D.-C."/>
            <person name="Im J.-S."/>
            <person name="Choi J.-G."/>
            <person name="Park H.-J."/>
            <person name="Lee G.-B."/>
            <person name="Lee Y.-G."/>
            <person name="Hong S.-Y."/>
            <person name="Cho K."/>
            <person name="Sohn K.H."/>
        </authorList>
    </citation>
    <scope>NUCLEOTIDE SEQUENCE</scope>
    <source>
        <strain evidence="2">KR_2_A2</strain>
    </source>
</reference>
<feature type="compositionally biased region" description="Polar residues" evidence="1">
    <location>
        <begin position="12"/>
        <end position="27"/>
    </location>
</feature>
<comment type="caution">
    <text evidence="2">The sequence shown here is derived from an EMBL/GenBank/DDBJ whole genome shotgun (WGS) entry which is preliminary data.</text>
</comment>
<evidence type="ECO:0000313" key="3">
    <source>
        <dbReference type="Proteomes" id="UP000704712"/>
    </source>
</evidence>
<dbReference type="AlphaFoldDB" id="A0A8S9UFP1"/>